<accession>A0AA35YFZ4</accession>
<proteinExistence type="predicted"/>
<protein>
    <submittedName>
        <fullName evidence="1">Uncharacterized protein</fullName>
    </submittedName>
</protein>
<evidence type="ECO:0000313" key="1">
    <source>
        <dbReference type="EMBL" id="CAI9273228.1"/>
    </source>
</evidence>
<dbReference type="AlphaFoldDB" id="A0AA35YFZ4"/>
<sequence>MSACKEKGNLSIVASYMCEILAWSEMTVFFTIKEMLHATKSPVLQDMFIQHEVRAIKKKIDNSEYPQFFRYFCRGLDDMYLERENFPVLALVAETVRSDELRASSSEQVVAQPMVSSGNVQRLVRRHRSYVALRKIKSTAQ</sequence>
<organism evidence="1 2">
    <name type="scientific">Lactuca saligna</name>
    <name type="common">Willowleaf lettuce</name>
    <dbReference type="NCBI Taxonomy" id="75948"/>
    <lineage>
        <taxon>Eukaryota</taxon>
        <taxon>Viridiplantae</taxon>
        <taxon>Streptophyta</taxon>
        <taxon>Embryophyta</taxon>
        <taxon>Tracheophyta</taxon>
        <taxon>Spermatophyta</taxon>
        <taxon>Magnoliopsida</taxon>
        <taxon>eudicotyledons</taxon>
        <taxon>Gunneridae</taxon>
        <taxon>Pentapetalae</taxon>
        <taxon>asterids</taxon>
        <taxon>campanulids</taxon>
        <taxon>Asterales</taxon>
        <taxon>Asteraceae</taxon>
        <taxon>Cichorioideae</taxon>
        <taxon>Cichorieae</taxon>
        <taxon>Lactucinae</taxon>
        <taxon>Lactuca</taxon>
    </lineage>
</organism>
<dbReference type="Proteomes" id="UP001177003">
    <property type="component" value="Chromosome 2"/>
</dbReference>
<gene>
    <name evidence="1" type="ORF">LSALG_LOCUS13392</name>
</gene>
<name>A0AA35YFZ4_LACSI</name>
<keyword evidence="2" id="KW-1185">Reference proteome</keyword>
<evidence type="ECO:0000313" key="2">
    <source>
        <dbReference type="Proteomes" id="UP001177003"/>
    </source>
</evidence>
<dbReference type="EMBL" id="OX465078">
    <property type="protein sequence ID" value="CAI9273228.1"/>
    <property type="molecule type" value="Genomic_DNA"/>
</dbReference>
<reference evidence="1" key="1">
    <citation type="submission" date="2023-04" db="EMBL/GenBank/DDBJ databases">
        <authorList>
            <person name="Vijverberg K."/>
            <person name="Xiong W."/>
            <person name="Schranz E."/>
        </authorList>
    </citation>
    <scope>NUCLEOTIDE SEQUENCE</scope>
</reference>